<dbReference type="STRING" id="544718.AAX25_01582"/>
<protein>
    <submittedName>
        <fullName evidence="1">Uncharacterized protein</fullName>
    </submittedName>
</protein>
<sequence length="97" mass="11443">MQNLNTIKTAEDLKNLPISDVWLKIDKSDKYHIKRDTKNCFMLSDSEFYCGSIIKNKKKYIVAATLHNLSYELDFETLEKAFDFLIEKAKTIYIKEK</sequence>
<name>A0A1C0B5Q6_9BACT</name>
<dbReference type="RefSeq" id="WP_066184603.1">
    <property type="nucleotide sequence ID" value="NZ_LCUJ01000006.1"/>
</dbReference>
<organism evidence="1 2">
    <name type="scientific">Aliarcobacter thereius</name>
    <dbReference type="NCBI Taxonomy" id="544718"/>
    <lineage>
        <taxon>Bacteria</taxon>
        <taxon>Pseudomonadati</taxon>
        <taxon>Campylobacterota</taxon>
        <taxon>Epsilonproteobacteria</taxon>
        <taxon>Campylobacterales</taxon>
        <taxon>Arcobacteraceae</taxon>
        <taxon>Aliarcobacter</taxon>
    </lineage>
</organism>
<comment type="caution">
    <text evidence="1">The sequence shown here is derived from an EMBL/GenBank/DDBJ whole genome shotgun (WGS) entry which is preliminary data.</text>
</comment>
<gene>
    <name evidence="1" type="ORF">AAX29_01597</name>
</gene>
<proteinExistence type="predicted"/>
<accession>A0A1C0B5Q6</accession>
<dbReference type="Proteomes" id="UP000093281">
    <property type="component" value="Unassembled WGS sequence"/>
</dbReference>
<reference evidence="2" key="1">
    <citation type="submission" date="2015-05" db="EMBL/GenBank/DDBJ databases">
        <authorList>
            <person name="Rovetto F."/>
            <person name="Cocolin L."/>
            <person name="Illeghems K."/>
            <person name="Van Nieuwerburgh F."/>
            <person name="Houf K."/>
        </authorList>
    </citation>
    <scope>NUCLEOTIDE SEQUENCE [LARGE SCALE GENOMIC DNA]</scope>
    <source>
        <strain evidence="2">DU22</strain>
    </source>
</reference>
<dbReference type="AlphaFoldDB" id="A0A1C0B5Q6"/>
<dbReference type="EMBL" id="LCUJ01000006">
    <property type="protein sequence ID" value="OCL98360.1"/>
    <property type="molecule type" value="Genomic_DNA"/>
</dbReference>
<evidence type="ECO:0000313" key="2">
    <source>
        <dbReference type="Proteomes" id="UP000093281"/>
    </source>
</evidence>
<evidence type="ECO:0000313" key="1">
    <source>
        <dbReference type="EMBL" id="OCL98360.1"/>
    </source>
</evidence>